<dbReference type="SUPFAM" id="SSF56672">
    <property type="entry name" value="DNA/RNA polymerases"/>
    <property type="match status" value="1"/>
</dbReference>
<keyword evidence="3" id="KW-1185">Reference proteome</keyword>
<evidence type="ECO:0000313" key="2">
    <source>
        <dbReference type="EMBL" id="OPJ71079.1"/>
    </source>
</evidence>
<evidence type="ECO:0000313" key="3">
    <source>
        <dbReference type="Proteomes" id="UP000190648"/>
    </source>
</evidence>
<name>A0A1V4JFW2_PATFA</name>
<dbReference type="Pfam" id="PF00078">
    <property type="entry name" value="RVT_1"/>
    <property type="match status" value="1"/>
</dbReference>
<dbReference type="AlphaFoldDB" id="A0A1V4JFW2"/>
<accession>A0A1V4JFW2</accession>
<dbReference type="OrthoDB" id="416454at2759"/>
<dbReference type="EMBL" id="LSYS01007721">
    <property type="protein sequence ID" value="OPJ71079.1"/>
    <property type="molecule type" value="Genomic_DNA"/>
</dbReference>
<protein>
    <recommendedName>
        <fullName evidence="1">Reverse transcriptase domain-containing protein</fullName>
    </recommendedName>
</protein>
<organism evidence="2 3">
    <name type="scientific">Patagioenas fasciata monilis</name>
    <dbReference type="NCBI Taxonomy" id="372326"/>
    <lineage>
        <taxon>Eukaryota</taxon>
        <taxon>Metazoa</taxon>
        <taxon>Chordata</taxon>
        <taxon>Craniata</taxon>
        <taxon>Vertebrata</taxon>
        <taxon>Euteleostomi</taxon>
        <taxon>Archelosauria</taxon>
        <taxon>Archosauria</taxon>
        <taxon>Dinosauria</taxon>
        <taxon>Saurischia</taxon>
        <taxon>Theropoda</taxon>
        <taxon>Coelurosauria</taxon>
        <taxon>Aves</taxon>
        <taxon>Neognathae</taxon>
        <taxon>Neoaves</taxon>
        <taxon>Columbimorphae</taxon>
        <taxon>Columbiformes</taxon>
        <taxon>Columbidae</taxon>
        <taxon>Patagioenas</taxon>
    </lineage>
</organism>
<dbReference type="Proteomes" id="UP000190648">
    <property type="component" value="Unassembled WGS sequence"/>
</dbReference>
<dbReference type="InterPro" id="IPR000477">
    <property type="entry name" value="RT_dom"/>
</dbReference>
<evidence type="ECO:0000259" key="1">
    <source>
        <dbReference type="Pfam" id="PF00078"/>
    </source>
</evidence>
<comment type="caution">
    <text evidence="2">The sequence shown here is derived from an EMBL/GenBank/DDBJ whole genome shotgun (WGS) entry which is preliminary data.</text>
</comment>
<dbReference type="STRING" id="372326.A0A1V4JFW2"/>
<proteinExistence type="predicted"/>
<sequence>MEEFASVDEDWVREQLGNLDIHKSMGLDGIHPQVLKELAEVIAGPHSIIFAKSWEMGEVPEDWRKANVIPVFKKDKKEDPGSYRPVGHTSIPGKVMEQLVLGAISKHIKDKRVIRGSQHGFTKGKSCLTNLIAFYEVIMRWVDDGRAVDVVYFDFSNAFDTVSHSIPTAKLRECNLDDQVMIYPDYLTIHTTHDFEFSDQNYRYLEEYKNVVSLGWADELLLHDLMHLTENINVRHIRKYHCTRVAHEVKEILPEETEMITFFKGVLGEQPRRN</sequence>
<dbReference type="PANTHER" id="PTHR33332">
    <property type="entry name" value="REVERSE TRANSCRIPTASE DOMAIN-CONTAINING PROTEIN"/>
    <property type="match status" value="1"/>
</dbReference>
<gene>
    <name evidence="2" type="ORF">AV530_017375</name>
</gene>
<dbReference type="InterPro" id="IPR043502">
    <property type="entry name" value="DNA/RNA_pol_sf"/>
</dbReference>
<reference evidence="2 3" key="1">
    <citation type="submission" date="2016-02" db="EMBL/GenBank/DDBJ databases">
        <title>Band-tailed pigeon sequencing and assembly.</title>
        <authorList>
            <person name="Soares A.E."/>
            <person name="Novak B.J."/>
            <person name="Rice E.S."/>
            <person name="O'Connell B."/>
            <person name="Chang D."/>
            <person name="Weber S."/>
            <person name="Shapiro B."/>
        </authorList>
    </citation>
    <scope>NUCLEOTIDE SEQUENCE [LARGE SCALE GENOMIC DNA]</scope>
    <source>
        <strain evidence="2">BTP2013</strain>
        <tissue evidence="2">Blood</tissue>
    </source>
</reference>
<feature type="domain" description="Reverse transcriptase" evidence="1">
    <location>
        <begin position="76"/>
        <end position="197"/>
    </location>
</feature>